<sequence length="131" mass="14307">MWRIYRQWPCRANVASTGRTSLTHARRAKDVVADGAGEVKRGCPRRREPRSTTVPARPGFQSRMLSVTCLRTAWVASRRVPRQCVKTHHLPPCDDGGLTACLLWTVAPTGSVVDPVDLGSMTSTASPLDAP</sequence>
<dbReference type="Proteomes" id="UP000030760">
    <property type="component" value="Unassembled WGS sequence"/>
</dbReference>
<reference evidence="2" key="1">
    <citation type="journal article" date="2013" name="Genome Announc.">
        <title>Draft Genome Sequence of Streptomyces bottropensis ATCC 25435, a Bottromycin-Producing Actinomycete.</title>
        <authorList>
            <person name="Zhang H."/>
            <person name="Zhou W."/>
            <person name="Zhuang Y."/>
            <person name="Liang X."/>
            <person name="Liu T."/>
        </authorList>
    </citation>
    <scope>NUCLEOTIDE SEQUENCE [LARGE SCALE GENOMIC DNA]</scope>
    <source>
        <strain evidence="2">ATCC 25435</strain>
    </source>
</reference>
<evidence type="ECO:0000313" key="2">
    <source>
        <dbReference type="Proteomes" id="UP000030760"/>
    </source>
</evidence>
<dbReference type="AlphaFoldDB" id="M3DJR9"/>
<proteinExistence type="predicted"/>
<organism evidence="1 2">
    <name type="scientific">Streptomyces bottropensis ATCC 25435</name>
    <dbReference type="NCBI Taxonomy" id="1054862"/>
    <lineage>
        <taxon>Bacteria</taxon>
        <taxon>Bacillati</taxon>
        <taxon>Actinomycetota</taxon>
        <taxon>Actinomycetes</taxon>
        <taxon>Kitasatosporales</taxon>
        <taxon>Streptomycetaceae</taxon>
        <taxon>Streptomyces</taxon>
    </lineage>
</organism>
<evidence type="ECO:0000313" key="1">
    <source>
        <dbReference type="EMBL" id="EMF57082.1"/>
    </source>
</evidence>
<accession>M3DJR9</accession>
<dbReference type="EMBL" id="KB405058">
    <property type="protein sequence ID" value="EMF57082.1"/>
    <property type="molecule type" value="Genomic_DNA"/>
</dbReference>
<protein>
    <submittedName>
        <fullName evidence="1">Uncharacterized protein</fullName>
    </submittedName>
</protein>
<gene>
    <name evidence="1" type="ORF">SBD_1618</name>
</gene>
<name>M3DJR9_9ACTN</name>